<proteinExistence type="predicted"/>
<dbReference type="Proteomes" id="UP001596312">
    <property type="component" value="Unassembled WGS sequence"/>
</dbReference>
<name>A0ABD5V9B7_9EURY</name>
<reference evidence="2 3" key="1">
    <citation type="journal article" date="2019" name="Int. J. Syst. Evol. Microbiol.">
        <title>The Global Catalogue of Microorganisms (GCM) 10K type strain sequencing project: providing services to taxonomists for standard genome sequencing and annotation.</title>
        <authorList>
            <consortium name="The Broad Institute Genomics Platform"/>
            <consortium name="The Broad Institute Genome Sequencing Center for Infectious Disease"/>
            <person name="Wu L."/>
            <person name="Ma J."/>
        </authorList>
    </citation>
    <scope>NUCLEOTIDE SEQUENCE [LARGE SCALE GENOMIC DNA]</scope>
    <source>
        <strain evidence="2 3">CGMCC 1.3240</strain>
    </source>
</reference>
<protein>
    <submittedName>
        <fullName evidence="2">Uncharacterized protein</fullName>
    </submittedName>
</protein>
<gene>
    <name evidence="2" type="ORF">ACFQGH_09810</name>
</gene>
<organism evidence="2 3">
    <name type="scientific">Halalkalicoccus tibetensis</name>
    <dbReference type="NCBI Taxonomy" id="175632"/>
    <lineage>
        <taxon>Archaea</taxon>
        <taxon>Methanobacteriati</taxon>
        <taxon>Methanobacteriota</taxon>
        <taxon>Stenosarchaea group</taxon>
        <taxon>Halobacteria</taxon>
        <taxon>Halobacteriales</taxon>
        <taxon>Halococcaceae</taxon>
        <taxon>Halalkalicoccus</taxon>
    </lineage>
</organism>
<accession>A0ABD5V9B7</accession>
<evidence type="ECO:0000313" key="2">
    <source>
        <dbReference type="EMBL" id="MFC6905489.1"/>
    </source>
</evidence>
<evidence type="ECO:0000256" key="1">
    <source>
        <dbReference type="SAM" id="MobiDB-lite"/>
    </source>
</evidence>
<feature type="region of interest" description="Disordered" evidence="1">
    <location>
        <begin position="1"/>
        <end position="51"/>
    </location>
</feature>
<comment type="caution">
    <text evidence="2">The sequence shown here is derived from an EMBL/GenBank/DDBJ whole genome shotgun (WGS) entry which is preliminary data.</text>
</comment>
<dbReference type="RefSeq" id="WP_340604012.1">
    <property type="nucleotide sequence ID" value="NZ_JBBMXV010000003.1"/>
</dbReference>
<dbReference type="AlphaFoldDB" id="A0ABD5V9B7"/>
<feature type="compositionally biased region" description="Basic and acidic residues" evidence="1">
    <location>
        <begin position="41"/>
        <end position="51"/>
    </location>
</feature>
<sequence>MAPSPPTAREPDRAAATSPDPDRHPTGDPGGGSRSPFTRSPDARRTRGEPW</sequence>
<dbReference type="EMBL" id="JBHSXQ010000003">
    <property type="protein sequence ID" value="MFC6905489.1"/>
    <property type="molecule type" value="Genomic_DNA"/>
</dbReference>
<evidence type="ECO:0000313" key="3">
    <source>
        <dbReference type="Proteomes" id="UP001596312"/>
    </source>
</evidence>
<keyword evidence="3" id="KW-1185">Reference proteome</keyword>